<dbReference type="GeneID" id="68354085"/>
<evidence type="ECO:0000259" key="7">
    <source>
        <dbReference type="Pfam" id="PF23276"/>
    </source>
</evidence>
<protein>
    <submittedName>
        <fullName evidence="8">Pentatricopeptide repeat protein</fullName>
    </submittedName>
</protein>
<dbReference type="OrthoDB" id="747253at2759"/>
<dbReference type="EMBL" id="JAIZPD010000004">
    <property type="protein sequence ID" value="KAH0964528.1"/>
    <property type="molecule type" value="Genomic_DNA"/>
</dbReference>
<gene>
    <name evidence="8" type="ORF">HRG_04956</name>
</gene>
<accession>A0A9P8MYU0</accession>
<dbReference type="Gene3D" id="1.25.40.10">
    <property type="entry name" value="Tetratricopeptide repeat domain"/>
    <property type="match status" value="1"/>
</dbReference>
<sequence length="564" mass="62189">MGAMEASRVDQGQPPCRRTPREATWEERLLQPTAPSEATLLDAPVEEIVTALMRMRDPRGWSFYGQDIDRHGRIFQFVGHLLGPREQRLSLFMYECIMDAMADPRGSVEGVRKLLEDLESQGMKPTATMCQGALAALANHPDYGLRQDLLDMMRDYWFTVDQDAKQHVVVGLLRDEQYELAYARLTDMIEQGALVAPWVYDVFILAFGKLGFLDEMMLLLRRRRDLAESDHVVTSLLYYALDVCSQAFHREGTIFAWNAAVRSSMVQPPDGIVENVLATASRHGYAVLATEALDLLSRRARVLPYHYEAVVEAFAGSGDVAGALRVLCIMKKNGTSIGREHTSSIRTAIRRIPRIIDQAETALRKLAEVEAVPLAAASAVVEATAEAQGSERVLALYGDVAMLCGEAVEATTMQTLIMHSKTGETRRALARDYTAKMAEQADPVRSPGAYEKLITACAKEGELDLALRFAAQAVALVGPGTTSRRQLGWMKPLLDCAAARGDGRIWGVLDEVERRGDEGARKMVRMLLLQKRLAKRAAGRQASSSTTGLETDGTTTPPQDSTAF</sequence>
<organism evidence="8 9">
    <name type="scientific">Hirsutella rhossiliensis</name>
    <dbReference type="NCBI Taxonomy" id="111463"/>
    <lineage>
        <taxon>Eukaryota</taxon>
        <taxon>Fungi</taxon>
        <taxon>Dikarya</taxon>
        <taxon>Ascomycota</taxon>
        <taxon>Pezizomycotina</taxon>
        <taxon>Sordariomycetes</taxon>
        <taxon>Hypocreomycetidae</taxon>
        <taxon>Hypocreales</taxon>
        <taxon>Ophiocordycipitaceae</taxon>
        <taxon>Hirsutella</taxon>
    </lineage>
</organism>
<reference evidence="8" key="1">
    <citation type="submission" date="2021-09" db="EMBL/GenBank/DDBJ databases">
        <title>A high-quality genome of the endoparasitic fungus Hirsutella rhossiliensis with a comparison of Hirsutella genomes reveals transposable elements contributing to genome size variation.</title>
        <authorList>
            <person name="Lin R."/>
            <person name="Jiao Y."/>
            <person name="Sun X."/>
            <person name="Ling J."/>
            <person name="Xie B."/>
            <person name="Cheng X."/>
        </authorList>
    </citation>
    <scope>NUCLEOTIDE SEQUENCE</scope>
    <source>
        <strain evidence="8">HR02</strain>
    </source>
</reference>
<dbReference type="Pfam" id="PF23276">
    <property type="entry name" value="TPR_24"/>
    <property type="match status" value="1"/>
</dbReference>
<dbReference type="PROSITE" id="PS51375">
    <property type="entry name" value="PPR"/>
    <property type="match status" value="1"/>
</dbReference>
<feature type="region of interest" description="Disordered" evidence="6">
    <location>
        <begin position="1"/>
        <end position="20"/>
    </location>
</feature>
<dbReference type="AlphaFoldDB" id="A0A9P8MYU0"/>
<comment type="caution">
    <text evidence="8">The sequence shown here is derived from an EMBL/GenBank/DDBJ whole genome shotgun (WGS) entry which is preliminary data.</text>
</comment>
<name>A0A9P8MYU0_9HYPO</name>
<evidence type="ECO:0000256" key="4">
    <source>
        <dbReference type="ARBA" id="ARBA00044511"/>
    </source>
</evidence>
<feature type="domain" description="Pentatricopeptide repeat-containing protein-mitochondrial" evidence="7">
    <location>
        <begin position="270"/>
        <end position="399"/>
    </location>
</feature>
<feature type="compositionally biased region" description="Low complexity" evidence="6">
    <location>
        <begin position="539"/>
        <end position="556"/>
    </location>
</feature>
<keyword evidence="9" id="KW-1185">Reference proteome</keyword>
<dbReference type="PANTHER" id="PTHR47447">
    <property type="entry name" value="OS03G0856100 PROTEIN"/>
    <property type="match status" value="1"/>
</dbReference>
<comment type="similarity">
    <text evidence="1">Belongs to the CCM1 family.</text>
</comment>
<evidence type="ECO:0000313" key="8">
    <source>
        <dbReference type="EMBL" id="KAH0964528.1"/>
    </source>
</evidence>
<dbReference type="InterPro" id="IPR011990">
    <property type="entry name" value="TPR-like_helical_dom_sf"/>
</dbReference>
<dbReference type="InterPro" id="IPR002885">
    <property type="entry name" value="PPR_rpt"/>
</dbReference>
<dbReference type="PANTHER" id="PTHR47447:SF23">
    <property type="entry name" value="PENTACOTRIPEPTIDE-REPEAT REGION OF PRORP DOMAIN-CONTAINING PROTEIN"/>
    <property type="match status" value="1"/>
</dbReference>
<proteinExistence type="inferred from homology"/>
<comment type="function">
    <text evidence="3">Regulates mitochondrial small subunit maturation by controlling 15S rRNA 5'-end processing. Localizes to the 5' precursor of the 15S rRNA in a position that is subsequently occupied by mS47 in the mature yeast mtSSU. Uses structure and sequence-specific RNA recognition, binding to a single-stranded region of the precursor and specifically recognizing bases -6 to -1. The exchange of Ccm1 for mS47 is coupled to the irreversible removal of precursor rRNA that is accompanied by conformational changes of the mitoribosomal proteins uS5m and mS26. These conformational changes signal completion of 5'-end rRNA processing through protection of the mature 5'-end of the 15S rRNA and stabilization of mS47. The removal of the 5' precursor together with the dissociation of Ccm1 may be catalyzed by the 5'-3' exoribonuclease Pet127. Involved in the specific removal of group I introns in mitochondrial encoded transcripts.</text>
</comment>
<comment type="subunit">
    <text evidence="4">Binds to mitochondrial small subunit 15S rRNA.</text>
</comment>
<dbReference type="InterPro" id="IPR057027">
    <property type="entry name" value="TPR_mt"/>
</dbReference>
<feature type="repeat" description="PPR" evidence="5">
    <location>
        <begin position="90"/>
        <end position="125"/>
    </location>
</feature>
<evidence type="ECO:0000256" key="5">
    <source>
        <dbReference type="PROSITE-ProRule" id="PRU00708"/>
    </source>
</evidence>
<evidence type="ECO:0000256" key="2">
    <source>
        <dbReference type="ARBA" id="ARBA00022737"/>
    </source>
</evidence>
<evidence type="ECO:0000313" key="9">
    <source>
        <dbReference type="Proteomes" id="UP000824596"/>
    </source>
</evidence>
<feature type="region of interest" description="Disordered" evidence="6">
    <location>
        <begin position="538"/>
        <end position="564"/>
    </location>
</feature>
<evidence type="ECO:0000256" key="1">
    <source>
        <dbReference type="ARBA" id="ARBA00006192"/>
    </source>
</evidence>
<dbReference type="Proteomes" id="UP000824596">
    <property type="component" value="Unassembled WGS sequence"/>
</dbReference>
<keyword evidence="2" id="KW-0677">Repeat</keyword>
<evidence type="ECO:0000256" key="6">
    <source>
        <dbReference type="SAM" id="MobiDB-lite"/>
    </source>
</evidence>
<evidence type="ECO:0000256" key="3">
    <source>
        <dbReference type="ARBA" id="ARBA00044493"/>
    </source>
</evidence>
<dbReference type="RefSeq" id="XP_044722041.1">
    <property type="nucleotide sequence ID" value="XM_044863427.1"/>
</dbReference>